<dbReference type="EMBL" id="CP073721">
    <property type="protein sequence ID" value="UWZ40755.1"/>
    <property type="molecule type" value="Genomic_DNA"/>
</dbReference>
<feature type="transmembrane region" description="Helical" evidence="1">
    <location>
        <begin position="190"/>
        <end position="211"/>
    </location>
</feature>
<evidence type="ECO:0000313" key="4">
    <source>
        <dbReference type="EMBL" id="UWZ40755.1"/>
    </source>
</evidence>
<dbReference type="PANTHER" id="PTHR33121:SF71">
    <property type="entry name" value="OXYGEN SENSOR PROTEIN DOSP"/>
    <property type="match status" value="1"/>
</dbReference>
<dbReference type="SMART" id="SM00267">
    <property type="entry name" value="GGDEF"/>
    <property type="match status" value="1"/>
</dbReference>
<sequence>MGNGVPAPKRPVSRTDRHAWLITGPLFVLGVLLSLPVIFSDEVKALDHDIQFVPVLLLLAVLATHMQLRFDVRRQGLVAHLNDIPVLLTLFYLSPLLAVAVRLVAGLIWSVSTARLDPHKVTFNAAGHIASVAAANLVVLQLRLGEAGDPWTWFVLGAAIVAGNIVSLTAISGVMAVLQGPAYLPQFLRTAVPTFAVVGVNIVIGLVMLLTLHASKWASILLVALAAVLAVAYRAYAQFLRQHKSLTEMYALTRDVATTNHDGTLPDVLLARVRALLAADSATLWVPAQGRHQEVLLSARFDYQGLLDNAPTPDLFRQVVMRTGGTVAVGPKIGDAELRSVLQDAGVKDIIVVPLRSSGVTVGTLEVAGRLGERTAFGIEDQQLLETLSAHVGVAVENSRLVDRLQYDANHDALTGLANRRRMLEALGEAMTGRGPREVVAVLLFDVVALRQVNDSLGHAAGDKVLAEVARRLRGLAPQGALVARVGDDEFAVELRTATADAALTVADTLRAGLRDRMVIEMLTIDIDTNVGVSIYPDHGAEPEVLLQRAHVATHAAKSRGVVQLFNAGLQSRSVRRVGLAADLQAALTSSELEVYFQPKVALKDRRLVGVECLARWEHPVHGQVAPPDFVAVAEHTGQLARLNGVVLREGVRRAREWADAGRPLSVAVNLSARTLSDADLPLQISELLDEHGVPADRLILEISEEEELLSGGRSLSALRRLRDLGVRLSVDDFGAGSVSFADLSRLPVQEVKIDRTFVQGMATSPSDLAIVRTIVDMAGHFGLAVVAEGVESELTLGLLEDMSCDMGQGFLFSRALPYDRFESWLQVQTDADPTVAPAGEVRWLRAVP</sequence>
<evidence type="ECO:0000313" key="5">
    <source>
        <dbReference type="Proteomes" id="UP001058271"/>
    </source>
</evidence>
<organism evidence="4 5">
    <name type="scientific">Dactylosporangium roseum</name>
    <dbReference type="NCBI Taxonomy" id="47989"/>
    <lineage>
        <taxon>Bacteria</taxon>
        <taxon>Bacillati</taxon>
        <taxon>Actinomycetota</taxon>
        <taxon>Actinomycetes</taxon>
        <taxon>Micromonosporales</taxon>
        <taxon>Micromonosporaceae</taxon>
        <taxon>Dactylosporangium</taxon>
    </lineage>
</organism>
<feature type="transmembrane region" description="Helical" evidence="1">
    <location>
        <begin position="90"/>
        <end position="109"/>
    </location>
</feature>
<gene>
    <name evidence="4" type="ORF">Drose_34265</name>
</gene>
<feature type="transmembrane region" description="Helical" evidence="1">
    <location>
        <begin position="151"/>
        <end position="178"/>
    </location>
</feature>
<dbReference type="Gene3D" id="3.20.20.450">
    <property type="entry name" value="EAL domain"/>
    <property type="match status" value="1"/>
</dbReference>
<keyword evidence="1" id="KW-0472">Membrane</keyword>
<evidence type="ECO:0000259" key="3">
    <source>
        <dbReference type="PROSITE" id="PS50887"/>
    </source>
</evidence>
<keyword evidence="5" id="KW-1185">Reference proteome</keyword>
<dbReference type="PROSITE" id="PS50883">
    <property type="entry name" value="EAL"/>
    <property type="match status" value="1"/>
</dbReference>
<protein>
    <submittedName>
        <fullName evidence="4">Sensor domain-containing phosphodiesterase</fullName>
    </submittedName>
</protein>
<dbReference type="Pfam" id="PF00563">
    <property type="entry name" value="EAL"/>
    <property type="match status" value="1"/>
</dbReference>
<keyword evidence="1" id="KW-1133">Transmembrane helix</keyword>
<dbReference type="SUPFAM" id="SSF55781">
    <property type="entry name" value="GAF domain-like"/>
    <property type="match status" value="1"/>
</dbReference>
<dbReference type="Gene3D" id="3.30.70.270">
    <property type="match status" value="1"/>
</dbReference>
<dbReference type="InterPro" id="IPR029016">
    <property type="entry name" value="GAF-like_dom_sf"/>
</dbReference>
<dbReference type="Proteomes" id="UP001058271">
    <property type="component" value="Chromosome"/>
</dbReference>
<evidence type="ECO:0000259" key="2">
    <source>
        <dbReference type="PROSITE" id="PS50883"/>
    </source>
</evidence>
<feature type="transmembrane region" description="Helical" evidence="1">
    <location>
        <begin position="52"/>
        <end position="70"/>
    </location>
</feature>
<name>A0ABY5ZIH6_9ACTN</name>
<keyword evidence="1" id="KW-0812">Transmembrane</keyword>
<dbReference type="CDD" id="cd01949">
    <property type="entry name" value="GGDEF"/>
    <property type="match status" value="1"/>
</dbReference>
<feature type="domain" description="GGDEF" evidence="3">
    <location>
        <begin position="438"/>
        <end position="568"/>
    </location>
</feature>
<dbReference type="Pfam" id="PF00990">
    <property type="entry name" value="GGDEF"/>
    <property type="match status" value="1"/>
</dbReference>
<dbReference type="InterPro" id="IPR003018">
    <property type="entry name" value="GAF"/>
</dbReference>
<feature type="transmembrane region" description="Helical" evidence="1">
    <location>
        <begin position="217"/>
        <end position="236"/>
    </location>
</feature>
<dbReference type="InterPro" id="IPR050706">
    <property type="entry name" value="Cyclic-di-GMP_PDE-like"/>
</dbReference>
<evidence type="ECO:0000256" key="1">
    <source>
        <dbReference type="SAM" id="Phobius"/>
    </source>
</evidence>
<reference evidence="4" key="1">
    <citation type="submission" date="2021-04" db="EMBL/GenBank/DDBJ databases">
        <title>Biosynthetic gene clusters of Dactylosporangioum roseum.</title>
        <authorList>
            <person name="Hartkoorn R.C."/>
            <person name="Beaudoing E."/>
            <person name="Hot D."/>
            <person name="Moureu S."/>
        </authorList>
    </citation>
    <scope>NUCLEOTIDE SEQUENCE</scope>
    <source>
        <strain evidence="4">NRRL B-16295</strain>
    </source>
</reference>
<proteinExistence type="predicted"/>
<feature type="domain" description="EAL" evidence="2">
    <location>
        <begin position="577"/>
        <end position="830"/>
    </location>
</feature>
<accession>A0ABY5ZIH6</accession>
<dbReference type="PANTHER" id="PTHR33121">
    <property type="entry name" value="CYCLIC DI-GMP PHOSPHODIESTERASE PDEF"/>
    <property type="match status" value="1"/>
</dbReference>
<dbReference type="InterPro" id="IPR029787">
    <property type="entry name" value="Nucleotide_cyclase"/>
</dbReference>
<dbReference type="CDD" id="cd01948">
    <property type="entry name" value="EAL"/>
    <property type="match status" value="1"/>
</dbReference>
<dbReference type="SMART" id="SM00065">
    <property type="entry name" value="GAF"/>
    <property type="match status" value="1"/>
</dbReference>
<dbReference type="SMART" id="SM00052">
    <property type="entry name" value="EAL"/>
    <property type="match status" value="1"/>
</dbReference>
<feature type="transmembrane region" description="Helical" evidence="1">
    <location>
        <begin position="20"/>
        <end position="40"/>
    </location>
</feature>
<dbReference type="NCBIfam" id="TIGR00254">
    <property type="entry name" value="GGDEF"/>
    <property type="match status" value="1"/>
</dbReference>
<dbReference type="SUPFAM" id="SSF55073">
    <property type="entry name" value="Nucleotide cyclase"/>
    <property type="match status" value="1"/>
</dbReference>
<dbReference type="Pfam" id="PF01590">
    <property type="entry name" value="GAF"/>
    <property type="match status" value="1"/>
</dbReference>
<dbReference type="InterPro" id="IPR000160">
    <property type="entry name" value="GGDEF_dom"/>
</dbReference>
<dbReference type="SUPFAM" id="SSF141868">
    <property type="entry name" value="EAL domain-like"/>
    <property type="match status" value="1"/>
</dbReference>
<dbReference type="InterPro" id="IPR043128">
    <property type="entry name" value="Rev_trsase/Diguanyl_cyclase"/>
</dbReference>
<feature type="transmembrane region" description="Helical" evidence="1">
    <location>
        <begin position="121"/>
        <end position="139"/>
    </location>
</feature>
<dbReference type="InterPro" id="IPR001633">
    <property type="entry name" value="EAL_dom"/>
</dbReference>
<dbReference type="Gene3D" id="3.30.450.40">
    <property type="match status" value="1"/>
</dbReference>
<dbReference type="InterPro" id="IPR035919">
    <property type="entry name" value="EAL_sf"/>
</dbReference>
<dbReference type="PROSITE" id="PS50887">
    <property type="entry name" value="GGDEF"/>
    <property type="match status" value="1"/>
</dbReference>